<evidence type="ECO:0000313" key="2">
    <source>
        <dbReference type="Proteomes" id="UP000189549"/>
    </source>
</evidence>
<dbReference type="AlphaFoldDB" id="A0A1V3L108"/>
<name>A0A1V3L108_9PAST</name>
<reference evidence="1 2" key="1">
    <citation type="submission" date="2016-10" db="EMBL/GenBank/DDBJ databases">
        <title>Rodentibacter gen. nov. and new species.</title>
        <authorList>
            <person name="Christensen H."/>
        </authorList>
    </citation>
    <scope>NUCLEOTIDE SEQUENCE [LARGE SCALE GENOMIC DNA]</scope>
    <source>
        <strain evidence="1 2">Ppn157</strain>
    </source>
</reference>
<proteinExistence type="predicted"/>
<evidence type="ECO:0000313" key="1">
    <source>
        <dbReference type="EMBL" id="OOF83521.1"/>
    </source>
</evidence>
<comment type="caution">
    <text evidence="1">The sequence shown here is derived from an EMBL/GenBank/DDBJ whole genome shotgun (WGS) entry which is preliminary data.</text>
</comment>
<gene>
    <name evidence="1" type="ORF">BKG93_09895</name>
</gene>
<organism evidence="1 2">
    <name type="scientific">Rodentibacter ratti</name>
    <dbReference type="NCBI Taxonomy" id="1906745"/>
    <lineage>
        <taxon>Bacteria</taxon>
        <taxon>Pseudomonadati</taxon>
        <taxon>Pseudomonadota</taxon>
        <taxon>Gammaproteobacteria</taxon>
        <taxon>Pasteurellales</taxon>
        <taxon>Pasteurellaceae</taxon>
        <taxon>Rodentibacter</taxon>
    </lineage>
</organism>
<accession>A0A1V3L108</accession>
<protein>
    <submittedName>
        <fullName evidence="1">Uncharacterized protein</fullName>
    </submittedName>
</protein>
<sequence length="122" mass="13952">MYVSENESAVEKWHKENNVPMLLCKNGEELLHEMGLSKYPVERAFNGFTPEQREMLKAAADIEPFEDYINPDLSGDKLCHYNNQGIDKLSKGLKEIAGIRAKFPKALRLADFFLIDPHTRGQ</sequence>
<dbReference type="Proteomes" id="UP000189549">
    <property type="component" value="Unassembled WGS sequence"/>
</dbReference>
<dbReference type="RefSeq" id="WP_077476896.1">
    <property type="nucleotide sequence ID" value="NZ_MLAH01000062.1"/>
</dbReference>
<dbReference type="EMBL" id="MLAH01000062">
    <property type="protein sequence ID" value="OOF83521.1"/>
    <property type="molecule type" value="Genomic_DNA"/>
</dbReference>